<evidence type="ECO:0000256" key="4">
    <source>
        <dbReference type="RuleBase" id="RU003815"/>
    </source>
</evidence>
<dbReference type="InterPro" id="IPR020568">
    <property type="entry name" value="Ribosomal_Su5_D2-typ_SF"/>
</dbReference>
<organism evidence="6 8">
    <name type="scientific">Plasmodiophora brassicae</name>
    <name type="common">Clubroot disease agent</name>
    <dbReference type="NCBI Taxonomy" id="37360"/>
    <lineage>
        <taxon>Eukaryota</taxon>
        <taxon>Sar</taxon>
        <taxon>Rhizaria</taxon>
        <taxon>Endomyxa</taxon>
        <taxon>Phytomyxea</taxon>
        <taxon>Plasmodiophorida</taxon>
        <taxon>Plasmodiophoridae</taxon>
        <taxon>Plasmodiophora</taxon>
    </lineage>
</organism>
<evidence type="ECO:0000313" key="9">
    <source>
        <dbReference type="Proteomes" id="UP000290189"/>
    </source>
</evidence>
<dbReference type="GO" id="GO:0022627">
    <property type="term" value="C:cytosolic small ribosomal subunit"/>
    <property type="evidence" value="ECO:0007669"/>
    <property type="project" value="TreeGrafter"/>
</dbReference>
<sequence length="426" mass="47509">MHPPFAYSSQCCQHGCVPSALRTYSRVPHNITPGNTARRSGMLVGMHRTRASAAWRALRCRGFADEPGGMSSHDRLIQSLKSSLRSADRASFAGGGGRAGGRSSGGAGVFGGFYGGAIGGDDPEDRPVLDSLRKLEAQYRQWGQAAQADKVYDEILAIQNASRMRRSSWKRPHSQKSHRMQSFTPGLTADPTGVQEYLDKGYSQEEAIKKAGDDAEKGSLWVAGSLDPEHRSRWETVRQQVLEGTYDPEKDEMSAELHKYLQPPAVQRRGGLYETEERKGGAEPLKREVKLDQFGRAYGTGRRKTSIARVFLTPVTTPGEGYKMTINGRNYIDYFSRHIHRYTCFQPLLLTGTYGMFNIRVDTYGGGISSQAGAIRLGVARALQNFNPELRPEMKKVGYLTRDSRMVERKKFGRKKARKSFPFVKR</sequence>
<dbReference type="Gene3D" id="3.30.230.10">
    <property type="match status" value="1"/>
</dbReference>
<gene>
    <name evidence="6" type="ORF">PBRA_006248</name>
    <name evidence="7" type="ORF">PLBR_LOCUS3261</name>
</gene>
<evidence type="ECO:0000256" key="2">
    <source>
        <dbReference type="ARBA" id="ARBA00022980"/>
    </source>
</evidence>
<evidence type="ECO:0000256" key="3">
    <source>
        <dbReference type="ARBA" id="ARBA00023274"/>
    </source>
</evidence>
<dbReference type="EMBL" id="OVEO01000005">
    <property type="protein sequence ID" value="SPQ96046.1"/>
    <property type="molecule type" value="Genomic_DNA"/>
</dbReference>
<feature type="compositionally biased region" description="Basic residues" evidence="5">
    <location>
        <begin position="164"/>
        <end position="179"/>
    </location>
</feature>
<dbReference type="FunFam" id="3.30.230.10:FF:000001">
    <property type="entry name" value="30S ribosomal protein S9"/>
    <property type="match status" value="1"/>
</dbReference>
<dbReference type="PROSITE" id="PS00360">
    <property type="entry name" value="RIBOSOMAL_S9"/>
    <property type="match status" value="1"/>
</dbReference>
<dbReference type="NCBIfam" id="NF001099">
    <property type="entry name" value="PRK00132.1"/>
    <property type="match status" value="1"/>
</dbReference>
<name>A0A0G4ISM4_PLABS</name>
<evidence type="ECO:0000313" key="6">
    <source>
        <dbReference type="EMBL" id="CEO98134.1"/>
    </source>
</evidence>
<keyword evidence="2 4" id="KW-0689">Ribosomal protein</keyword>
<dbReference type="GO" id="GO:0003735">
    <property type="term" value="F:structural constituent of ribosome"/>
    <property type="evidence" value="ECO:0007669"/>
    <property type="project" value="InterPro"/>
</dbReference>
<accession>A0A0G4ISM4</accession>
<dbReference type="Pfam" id="PF00380">
    <property type="entry name" value="Ribosomal_S9"/>
    <property type="match status" value="1"/>
</dbReference>
<dbReference type="PANTHER" id="PTHR21569:SF1">
    <property type="entry name" value="SMALL RIBOSOMAL SUBUNIT PROTEIN US9M"/>
    <property type="match status" value="1"/>
</dbReference>
<keyword evidence="3 4" id="KW-0687">Ribonucleoprotein</keyword>
<dbReference type="STRING" id="37360.A0A0G4ISM4"/>
<feature type="region of interest" description="Disordered" evidence="5">
    <location>
        <begin position="164"/>
        <end position="191"/>
    </location>
</feature>
<dbReference type="SUPFAM" id="SSF54211">
    <property type="entry name" value="Ribosomal protein S5 domain 2-like"/>
    <property type="match status" value="1"/>
</dbReference>
<keyword evidence="8" id="KW-1185">Reference proteome</keyword>
<dbReference type="OrthoDB" id="10254627at2759"/>
<dbReference type="HAMAP" id="MF_00532_B">
    <property type="entry name" value="Ribosomal_uS9_B"/>
    <property type="match status" value="1"/>
</dbReference>
<evidence type="ECO:0000313" key="8">
    <source>
        <dbReference type="Proteomes" id="UP000039324"/>
    </source>
</evidence>
<dbReference type="AlphaFoldDB" id="A0A0G4ISM4"/>
<dbReference type="PANTHER" id="PTHR21569">
    <property type="entry name" value="RIBOSOMAL PROTEIN S9"/>
    <property type="match status" value="1"/>
</dbReference>
<dbReference type="Proteomes" id="UP000290189">
    <property type="component" value="Unassembled WGS sequence"/>
</dbReference>
<keyword evidence="7" id="KW-0496">Mitochondrion</keyword>
<reference evidence="7 9" key="2">
    <citation type="submission" date="2018-03" db="EMBL/GenBank/DDBJ databases">
        <authorList>
            <person name="Fogelqvist J."/>
        </authorList>
    </citation>
    <scope>NUCLEOTIDE SEQUENCE [LARGE SCALE GENOMIC DNA]</scope>
</reference>
<proteinExistence type="inferred from homology"/>
<dbReference type="Proteomes" id="UP000039324">
    <property type="component" value="Unassembled WGS sequence"/>
</dbReference>
<dbReference type="InterPro" id="IPR014721">
    <property type="entry name" value="Ribsml_uS5_D2-typ_fold_subgr"/>
</dbReference>
<protein>
    <recommendedName>
        <fullName evidence="10">30S ribosomal protein S9</fullName>
    </recommendedName>
</protein>
<dbReference type="InterPro" id="IPR000754">
    <property type="entry name" value="Ribosomal_uS9"/>
</dbReference>
<comment type="similarity">
    <text evidence="1 4">Belongs to the universal ribosomal protein uS9 family.</text>
</comment>
<dbReference type="InterPro" id="IPR020574">
    <property type="entry name" value="Ribosomal_uS9_CS"/>
</dbReference>
<dbReference type="InterPro" id="IPR023035">
    <property type="entry name" value="Ribosomal_uS9_bac/plastid"/>
</dbReference>
<dbReference type="EMBL" id="CDSF01000082">
    <property type="protein sequence ID" value="CEO98134.1"/>
    <property type="molecule type" value="Genomic_DNA"/>
</dbReference>
<evidence type="ECO:0000256" key="5">
    <source>
        <dbReference type="SAM" id="MobiDB-lite"/>
    </source>
</evidence>
<geneLocation type="mitochondrion" evidence="7"/>
<evidence type="ECO:0000313" key="7">
    <source>
        <dbReference type="EMBL" id="SPQ96046.1"/>
    </source>
</evidence>
<dbReference type="GO" id="GO:0006412">
    <property type="term" value="P:translation"/>
    <property type="evidence" value="ECO:0007669"/>
    <property type="project" value="InterPro"/>
</dbReference>
<evidence type="ECO:0008006" key="10">
    <source>
        <dbReference type="Google" id="ProtNLM"/>
    </source>
</evidence>
<dbReference type="GO" id="GO:0003723">
    <property type="term" value="F:RNA binding"/>
    <property type="evidence" value="ECO:0007669"/>
    <property type="project" value="TreeGrafter"/>
</dbReference>
<reference evidence="6 8" key="1">
    <citation type="submission" date="2015-02" db="EMBL/GenBank/DDBJ databases">
        <authorList>
            <person name="Chooi Y.-H."/>
        </authorList>
    </citation>
    <scope>NUCLEOTIDE SEQUENCE [LARGE SCALE GENOMIC DNA]</scope>
    <source>
        <strain evidence="6">E3</strain>
    </source>
</reference>
<evidence type="ECO:0000256" key="1">
    <source>
        <dbReference type="ARBA" id="ARBA00005251"/>
    </source>
</evidence>